<feature type="chain" id="PRO_5016822386" evidence="7">
    <location>
        <begin position="22"/>
        <end position="104"/>
    </location>
</feature>
<dbReference type="GO" id="GO:0012505">
    <property type="term" value="C:endomembrane system"/>
    <property type="evidence" value="ECO:0007669"/>
    <property type="project" value="UniProtKB-SubCell"/>
</dbReference>
<feature type="transmembrane region" description="Helical" evidence="6">
    <location>
        <begin position="45"/>
        <end position="65"/>
    </location>
</feature>
<feature type="signal peptide" evidence="7">
    <location>
        <begin position="1"/>
        <end position="21"/>
    </location>
</feature>
<dbReference type="EMBL" id="FNXT01000184">
    <property type="protein sequence ID" value="SZX61925.1"/>
    <property type="molecule type" value="Genomic_DNA"/>
</dbReference>
<proteinExistence type="inferred from homology"/>
<organism evidence="8 9">
    <name type="scientific">Tetradesmus obliquus</name>
    <name type="common">Green alga</name>
    <name type="synonym">Acutodesmus obliquus</name>
    <dbReference type="NCBI Taxonomy" id="3088"/>
    <lineage>
        <taxon>Eukaryota</taxon>
        <taxon>Viridiplantae</taxon>
        <taxon>Chlorophyta</taxon>
        <taxon>core chlorophytes</taxon>
        <taxon>Chlorophyceae</taxon>
        <taxon>CS clade</taxon>
        <taxon>Sphaeropleales</taxon>
        <taxon>Scenedesmaceae</taxon>
        <taxon>Tetradesmus</taxon>
    </lineage>
</organism>
<gene>
    <name evidence="8" type="ORF">BQ4739_LOCUS2477</name>
</gene>
<dbReference type="Proteomes" id="UP000256970">
    <property type="component" value="Unassembled WGS sequence"/>
</dbReference>
<evidence type="ECO:0000256" key="2">
    <source>
        <dbReference type="ARBA" id="ARBA00006109"/>
    </source>
</evidence>
<comment type="similarity">
    <text evidence="2">Belongs to the membrane magnesium transporter (TC 1.A.67) family.</text>
</comment>
<evidence type="ECO:0000313" key="9">
    <source>
        <dbReference type="Proteomes" id="UP000256970"/>
    </source>
</evidence>
<reference evidence="8 9" key="1">
    <citation type="submission" date="2016-10" db="EMBL/GenBank/DDBJ databases">
        <authorList>
            <person name="Cai Z."/>
        </authorList>
    </citation>
    <scope>NUCLEOTIDE SEQUENCE [LARGE SCALE GENOMIC DNA]</scope>
</reference>
<dbReference type="OrthoDB" id="44756at2759"/>
<keyword evidence="9" id="KW-1185">Reference proteome</keyword>
<keyword evidence="7" id="KW-0732">Signal</keyword>
<keyword evidence="3 6" id="KW-0812">Transmembrane</keyword>
<protein>
    <submittedName>
        <fullName evidence="8">Uncharacterized protein</fullName>
    </submittedName>
</protein>
<evidence type="ECO:0000256" key="3">
    <source>
        <dbReference type="ARBA" id="ARBA00022692"/>
    </source>
</evidence>
<evidence type="ECO:0000256" key="7">
    <source>
        <dbReference type="SAM" id="SignalP"/>
    </source>
</evidence>
<comment type="subcellular location">
    <subcellularLocation>
        <location evidence="1">Endomembrane system</location>
        <topology evidence="1">Multi-pass membrane protein</topology>
    </subcellularLocation>
</comment>
<evidence type="ECO:0000256" key="6">
    <source>
        <dbReference type="SAM" id="Phobius"/>
    </source>
</evidence>
<dbReference type="AlphaFoldDB" id="A0A383V8L3"/>
<accession>A0A383V8L3</accession>
<evidence type="ECO:0000256" key="4">
    <source>
        <dbReference type="ARBA" id="ARBA00022989"/>
    </source>
</evidence>
<evidence type="ECO:0000256" key="5">
    <source>
        <dbReference type="ARBA" id="ARBA00023136"/>
    </source>
</evidence>
<evidence type="ECO:0000313" key="8">
    <source>
        <dbReference type="EMBL" id="SZX61925.1"/>
    </source>
</evidence>
<evidence type="ECO:0000256" key="1">
    <source>
        <dbReference type="ARBA" id="ARBA00004127"/>
    </source>
</evidence>
<dbReference type="STRING" id="3088.A0A383V8L3"/>
<dbReference type="InterPro" id="IPR018937">
    <property type="entry name" value="MMgT"/>
</dbReference>
<sequence>MKIGNAATFVGFVVLLRCAWAVSQYRDMLKLTQQEFTGLPQHLQLELLIGTALCLIGGFIISGGVKPIVISRGAPSVDTGSSRAGFIQVNHRGKALPLPPFVTS</sequence>
<name>A0A383V8L3_TETOB</name>
<keyword evidence="5 6" id="KW-0472">Membrane</keyword>
<keyword evidence="4 6" id="KW-1133">Transmembrane helix</keyword>
<dbReference type="Pfam" id="PF10270">
    <property type="entry name" value="MMgT"/>
    <property type="match status" value="1"/>
</dbReference>